<evidence type="ECO:0000313" key="3">
    <source>
        <dbReference type="Proteomes" id="UP001155280"/>
    </source>
</evidence>
<dbReference type="Gene3D" id="2.60.40.200">
    <property type="entry name" value="Superoxide dismutase, copper/zinc binding domain"/>
    <property type="match status" value="1"/>
</dbReference>
<evidence type="ECO:0000313" key="2">
    <source>
        <dbReference type="EMBL" id="MCP9201360.1"/>
    </source>
</evidence>
<dbReference type="GO" id="GO:0046872">
    <property type="term" value="F:metal ion binding"/>
    <property type="evidence" value="ECO:0007669"/>
    <property type="project" value="InterPro"/>
</dbReference>
<dbReference type="EMBL" id="JANCNS010000003">
    <property type="protein sequence ID" value="MCP9201360.1"/>
    <property type="molecule type" value="Genomic_DNA"/>
</dbReference>
<dbReference type="RefSeq" id="WP_241552222.1">
    <property type="nucleotide sequence ID" value="NZ_JANCNS010000003.1"/>
</dbReference>
<organism evidence="2 3">
    <name type="scientific">Christiangramia oceanisediminis</name>
    <dbReference type="NCBI Taxonomy" id="2920386"/>
    <lineage>
        <taxon>Bacteria</taxon>
        <taxon>Pseudomonadati</taxon>
        <taxon>Bacteroidota</taxon>
        <taxon>Flavobacteriia</taxon>
        <taxon>Flavobacteriales</taxon>
        <taxon>Flavobacteriaceae</taxon>
        <taxon>Christiangramia</taxon>
    </lineage>
</organism>
<accession>A0A9X2KZV1</accession>
<proteinExistence type="inferred from homology"/>
<dbReference type="GO" id="GO:0006801">
    <property type="term" value="P:superoxide metabolic process"/>
    <property type="evidence" value="ECO:0007669"/>
    <property type="project" value="InterPro"/>
</dbReference>
<keyword evidence="3" id="KW-1185">Reference proteome</keyword>
<sequence length="196" mass="20607">MKSLKLFFTGILSIALFSIVGCSKEEMGNEEINTANAHIAPQDLPNNGAKAKTYTVNFGELNGSGVSGMAELVLDGANLTVRISASGLEPGAHAQHIHGFVEDKRNSKCPPESADTDGNGLISVAEGAPFYGGILLSLTPFPEADENGDLEYEMTFEDVTKDLTPLQNKAIVLHGMDGMPFLPVACGQIKAAQGAN</sequence>
<dbReference type="PROSITE" id="PS51257">
    <property type="entry name" value="PROKAR_LIPOPROTEIN"/>
    <property type="match status" value="1"/>
</dbReference>
<reference evidence="2" key="1">
    <citation type="submission" date="2022-07" db="EMBL/GenBank/DDBJ databases">
        <title>Gramela sediminis sp. nov., isolated from deep-sea sediment of the Indian Ocean.</title>
        <authorList>
            <person name="Shi H."/>
        </authorList>
    </citation>
    <scope>NUCLEOTIDE SEQUENCE</scope>
    <source>
        <strain evidence="2">GC03-9</strain>
    </source>
</reference>
<dbReference type="InterPro" id="IPR036423">
    <property type="entry name" value="SOD-like_Cu/Zn_dom_sf"/>
</dbReference>
<evidence type="ECO:0000256" key="1">
    <source>
        <dbReference type="ARBA" id="ARBA00010457"/>
    </source>
</evidence>
<name>A0A9X2KZV1_9FLAO</name>
<comment type="caution">
    <text evidence="2">The sequence shown here is derived from an EMBL/GenBank/DDBJ whole genome shotgun (WGS) entry which is preliminary data.</text>
</comment>
<gene>
    <name evidence="2" type="ORF">MKO06_15730</name>
</gene>
<dbReference type="AlphaFoldDB" id="A0A9X2KZV1"/>
<dbReference type="Proteomes" id="UP001155280">
    <property type="component" value="Unassembled WGS sequence"/>
</dbReference>
<protein>
    <submittedName>
        <fullName evidence="2">Uncharacterized protein</fullName>
    </submittedName>
</protein>
<comment type="similarity">
    <text evidence="1">Belongs to the Cu-Zn superoxide dismutase family.</text>
</comment>
<dbReference type="SUPFAM" id="SSF49329">
    <property type="entry name" value="Cu,Zn superoxide dismutase-like"/>
    <property type="match status" value="1"/>
</dbReference>